<accession>A0ABD5Y6U4</accession>
<organism evidence="2 3">
    <name type="scientific">Halosimplex aquaticum</name>
    <dbReference type="NCBI Taxonomy" id="3026162"/>
    <lineage>
        <taxon>Archaea</taxon>
        <taxon>Methanobacteriati</taxon>
        <taxon>Methanobacteriota</taxon>
        <taxon>Stenosarchaea group</taxon>
        <taxon>Halobacteria</taxon>
        <taxon>Halobacteriales</taxon>
        <taxon>Haloarculaceae</taxon>
        <taxon>Halosimplex</taxon>
    </lineage>
</organism>
<dbReference type="EMBL" id="JBHTAS010000001">
    <property type="protein sequence ID" value="MFC7141401.1"/>
    <property type="molecule type" value="Genomic_DNA"/>
</dbReference>
<comment type="caution">
    <text evidence="2">The sequence shown here is derived from an EMBL/GenBank/DDBJ whole genome shotgun (WGS) entry which is preliminary data.</text>
</comment>
<protein>
    <submittedName>
        <fullName evidence="2">HalOD1 output domain-containing protein</fullName>
    </submittedName>
</protein>
<dbReference type="AlphaFoldDB" id="A0ABD5Y6U4"/>
<dbReference type="GeneID" id="78821714"/>
<dbReference type="Pfam" id="PF18545">
    <property type="entry name" value="HalOD1"/>
    <property type="match status" value="1"/>
</dbReference>
<sequence length="95" mass="9803">MPANGELYVLAPGEGEAESDGWVSPRPITEAVGAAVADATDLAADDVDDADAYVDIDRVETLLDGEDDDDSLTFTVEGHDVTIDGGGHVSVDPSE</sequence>
<evidence type="ECO:0000259" key="1">
    <source>
        <dbReference type="Pfam" id="PF18545"/>
    </source>
</evidence>
<proteinExistence type="predicted"/>
<name>A0ABD5Y6U4_9EURY</name>
<keyword evidence="3" id="KW-1185">Reference proteome</keyword>
<dbReference type="InterPro" id="IPR040624">
    <property type="entry name" value="HalOD1"/>
</dbReference>
<reference evidence="2 3" key="1">
    <citation type="journal article" date="2019" name="Int. J. Syst. Evol. Microbiol.">
        <title>The Global Catalogue of Microorganisms (GCM) 10K type strain sequencing project: providing services to taxonomists for standard genome sequencing and annotation.</title>
        <authorList>
            <consortium name="The Broad Institute Genomics Platform"/>
            <consortium name="The Broad Institute Genome Sequencing Center for Infectious Disease"/>
            <person name="Wu L."/>
            <person name="Ma J."/>
        </authorList>
    </citation>
    <scope>NUCLEOTIDE SEQUENCE [LARGE SCALE GENOMIC DNA]</scope>
    <source>
        <strain evidence="2 3">XZYJT29</strain>
    </source>
</reference>
<dbReference type="Proteomes" id="UP001596432">
    <property type="component" value="Unassembled WGS sequence"/>
</dbReference>
<gene>
    <name evidence="2" type="ORF">ACFQMA_16375</name>
</gene>
<feature type="domain" description="Halobacterial output" evidence="1">
    <location>
        <begin position="26"/>
        <end position="93"/>
    </location>
</feature>
<dbReference type="RefSeq" id="WP_274322486.1">
    <property type="nucleotide sequence ID" value="NZ_CP118158.1"/>
</dbReference>
<evidence type="ECO:0000313" key="3">
    <source>
        <dbReference type="Proteomes" id="UP001596432"/>
    </source>
</evidence>
<evidence type="ECO:0000313" key="2">
    <source>
        <dbReference type="EMBL" id="MFC7141401.1"/>
    </source>
</evidence>